<dbReference type="OrthoDB" id="3360307at2759"/>
<feature type="region of interest" description="Disordered" evidence="1">
    <location>
        <begin position="11"/>
        <end position="98"/>
    </location>
</feature>
<name>A0A167LKP7_CALVF</name>
<sequence length="403" mass="44565">MFEEDSCFICGKPTEAGSLYCGDECKSQDSAPPPNGSRSSRAASAHGIHPIADVPALSPYTPPHDPDSDVPEADLGESALHTTPSTSPTSSLYTEEDDEDLIARQRDTRLLAKSLPHDMQNFDRQAVPGFQSYHTILSNYQRPPPRPKHPNLSVPVAPQTSVNLHFRRIPARTNGVLSPPLGPHIRENQHRSVSDRLIRSSQSSPSRRHSFPTLANLGLNLPSPQPSPLLRPMKPSRPKHSLVARHSTSSYQRRPQLDTTAKRPATRPQSSPETPRGVQQPRQTEAQAFAAMARARGSSGSRTRFVDDEDLTTPTQTREGERGRSRNRQPPNASRSRSRSKSRSRSHIDRMTPAHGTNVDEQREGRPLSRGLLPSAFGIGALTRGKSTSEEREEFRGRRGRVF</sequence>
<evidence type="ECO:0000313" key="3">
    <source>
        <dbReference type="Proteomes" id="UP000076738"/>
    </source>
</evidence>
<protein>
    <submittedName>
        <fullName evidence="2">Uncharacterized protein</fullName>
    </submittedName>
</protein>
<feature type="compositionally biased region" description="Basic residues" evidence="1">
    <location>
        <begin position="336"/>
        <end position="345"/>
    </location>
</feature>
<reference evidence="2 3" key="1">
    <citation type="journal article" date="2016" name="Mol. Biol. Evol.">
        <title>Comparative Genomics of Early-Diverging Mushroom-Forming Fungi Provides Insights into the Origins of Lignocellulose Decay Capabilities.</title>
        <authorList>
            <person name="Nagy L.G."/>
            <person name="Riley R."/>
            <person name="Tritt A."/>
            <person name="Adam C."/>
            <person name="Daum C."/>
            <person name="Floudas D."/>
            <person name="Sun H."/>
            <person name="Yadav J.S."/>
            <person name="Pangilinan J."/>
            <person name="Larsson K.H."/>
            <person name="Matsuura K."/>
            <person name="Barry K."/>
            <person name="Labutti K."/>
            <person name="Kuo R."/>
            <person name="Ohm R.A."/>
            <person name="Bhattacharya S.S."/>
            <person name="Shirouzu T."/>
            <person name="Yoshinaga Y."/>
            <person name="Martin F.M."/>
            <person name="Grigoriev I.V."/>
            <person name="Hibbett D.S."/>
        </authorList>
    </citation>
    <scope>NUCLEOTIDE SEQUENCE [LARGE SCALE GENOMIC DNA]</scope>
    <source>
        <strain evidence="2 3">TUFC12733</strain>
    </source>
</reference>
<feature type="compositionally biased region" description="Basic and acidic residues" evidence="1">
    <location>
        <begin position="387"/>
        <end position="397"/>
    </location>
</feature>
<dbReference type="EMBL" id="KV417287">
    <property type="protein sequence ID" value="KZO95784.1"/>
    <property type="molecule type" value="Genomic_DNA"/>
</dbReference>
<feature type="compositionally biased region" description="Low complexity" evidence="1">
    <location>
        <begin position="282"/>
        <end position="303"/>
    </location>
</feature>
<gene>
    <name evidence="2" type="ORF">CALVIDRAFT_152272</name>
</gene>
<keyword evidence="3" id="KW-1185">Reference proteome</keyword>
<evidence type="ECO:0000313" key="2">
    <source>
        <dbReference type="EMBL" id="KZO95784.1"/>
    </source>
</evidence>
<feature type="compositionally biased region" description="Low complexity" evidence="1">
    <location>
        <begin position="36"/>
        <end position="45"/>
    </location>
</feature>
<feature type="compositionally biased region" description="Polar residues" evidence="1">
    <location>
        <begin position="246"/>
        <end position="259"/>
    </location>
</feature>
<organism evidence="2 3">
    <name type="scientific">Calocera viscosa (strain TUFC12733)</name>
    <dbReference type="NCBI Taxonomy" id="1330018"/>
    <lineage>
        <taxon>Eukaryota</taxon>
        <taxon>Fungi</taxon>
        <taxon>Dikarya</taxon>
        <taxon>Basidiomycota</taxon>
        <taxon>Agaricomycotina</taxon>
        <taxon>Dacrymycetes</taxon>
        <taxon>Dacrymycetales</taxon>
        <taxon>Dacrymycetaceae</taxon>
        <taxon>Calocera</taxon>
    </lineage>
</organism>
<feature type="compositionally biased region" description="Low complexity" evidence="1">
    <location>
        <begin position="82"/>
        <end position="91"/>
    </location>
</feature>
<dbReference type="Proteomes" id="UP000076738">
    <property type="component" value="Unassembled WGS sequence"/>
</dbReference>
<dbReference type="AlphaFoldDB" id="A0A167LKP7"/>
<feature type="region of interest" description="Disordered" evidence="1">
    <location>
        <begin position="173"/>
        <end position="403"/>
    </location>
</feature>
<proteinExistence type="predicted"/>
<feature type="compositionally biased region" description="Basic residues" evidence="1">
    <location>
        <begin position="234"/>
        <end position="243"/>
    </location>
</feature>
<feature type="compositionally biased region" description="Basic and acidic residues" evidence="1">
    <location>
        <begin position="346"/>
        <end position="367"/>
    </location>
</feature>
<feature type="compositionally biased region" description="Basic and acidic residues" evidence="1">
    <location>
        <begin position="184"/>
        <end position="198"/>
    </location>
</feature>
<evidence type="ECO:0000256" key="1">
    <source>
        <dbReference type="SAM" id="MobiDB-lite"/>
    </source>
</evidence>
<accession>A0A167LKP7</accession>